<feature type="transmembrane region" description="Helical" evidence="9">
    <location>
        <begin position="448"/>
        <end position="466"/>
    </location>
</feature>
<evidence type="ECO:0000256" key="9">
    <source>
        <dbReference type="SAM" id="Phobius"/>
    </source>
</evidence>
<comment type="similarity">
    <text evidence="2">Belongs to the anion exchanger (TC 2.A.31) family.</text>
</comment>
<dbReference type="GO" id="GO:0006820">
    <property type="term" value="P:monoatomic anion transport"/>
    <property type="evidence" value="ECO:0007669"/>
    <property type="project" value="InterPro"/>
</dbReference>
<keyword evidence="12" id="KW-1185">Reference proteome</keyword>
<dbReference type="Proteomes" id="UP000694389">
    <property type="component" value="Unassembled WGS sequence"/>
</dbReference>
<feature type="domain" description="Bicarbonate transporter-like transmembrane" evidence="10">
    <location>
        <begin position="217"/>
        <end position="403"/>
    </location>
</feature>
<feature type="domain" description="Bicarbonate transporter-like transmembrane" evidence="10">
    <location>
        <begin position="414"/>
        <end position="725"/>
    </location>
</feature>
<organism evidence="11 12">
    <name type="scientific">Dicentrarchus labrax</name>
    <name type="common">European seabass</name>
    <name type="synonym">Morone labrax</name>
    <dbReference type="NCBI Taxonomy" id="13489"/>
    <lineage>
        <taxon>Eukaryota</taxon>
        <taxon>Metazoa</taxon>
        <taxon>Chordata</taxon>
        <taxon>Craniata</taxon>
        <taxon>Vertebrata</taxon>
        <taxon>Euteleostomi</taxon>
        <taxon>Actinopterygii</taxon>
        <taxon>Neopterygii</taxon>
        <taxon>Teleostei</taxon>
        <taxon>Neoteleostei</taxon>
        <taxon>Acanthomorphata</taxon>
        <taxon>Eupercaria</taxon>
        <taxon>Moronidae</taxon>
        <taxon>Dicentrarchus</taxon>
    </lineage>
</organism>
<dbReference type="InterPro" id="IPR011531">
    <property type="entry name" value="HCO3_transpt-like_TM_dom"/>
</dbReference>
<evidence type="ECO:0000256" key="3">
    <source>
        <dbReference type="ARBA" id="ARBA00022448"/>
    </source>
</evidence>
<dbReference type="SUPFAM" id="SSF55804">
    <property type="entry name" value="Phoshotransferase/anion transport protein"/>
    <property type="match status" value="1"/>
</dbReference>
<dbReference type="GO" id="GO:0005452">
    <property type="term" value="F:solute:inorganic anion antiporter activity"/>
    <property type="evidence" value="ECO:0007669"/>
    <property type="project" value="InterPro"/>
</dbReference>
<reference evidence="11" key="2">
    <citation type="submission" date="2025-09" db="UniProtKB">
        <authorList>
            <consortium name="Ensembl"/>
        </authorList>
    </citation>
    <scope>IDENTIFICATION</scope>
</reference>
<keyword evidence="8 9" id="KW-0472">Membrane</keyword>
<keyword evidence="7" id="KW-0406">Ion transport</keyword>
<evidence type="ECO:0000256" key="6">
    <source>
        <dbReference type="ARBA" id="ARBA00022989"/>
    </source>
</evidence>
<evidence type="ECO:0000313" key="11">
    <source>
        <dbReference type="Ensembl" id="ENSDLAP00005072631.1"/>
    </source>
</evidence>
<dbReference type="PANTHER" id="PTHR11453">
    <property type="entry name" value="ANION EXCHANGE PROTEIN"/>
    <property type="match status" value="1"/>
</dbReference>
<dbReference type="FunFam" id="3.40.930.10:FF:000019">
    <property type="entry name" value="Solute carrier family 4 member 11"/>
    <property type="match status" value="1"/>
</dbReference>
<dbReference type="FunFam" id="1.10.287.570:FF:000002">
    <property type="entry name" value="Solute carrier family 4 member 11"/>
    <property type="match status" value="1"/>
</dbReference>
<sequence>MNFQEEVRAHRDLDGFLAQASILLDERAASLDEVLRRMLTHVVEDGHGSCDVDEVMNSMFTDAGGKEFNVHLLSETIQGVTATTTGVRYQQSWLCILSNVRSLQRRHVCIARLERPQNWGVNCCEARYVILILAPPRTKSTKTAIELGRTFATMFSDISFRQKLLEANTQEEFKQELVYQRQQLSIVNEKLVVEEVEDSDPRRGKPLQCKHFFKAGKGVYDDLRRRLPLYPSDFTDGLTGKDRCLLKYTTTAIFLYIAILLPAIAFGSLNDESTRGEIDVQKTIVGQSIGGVIYALFAGSPLVIPLTTAPLAIFISVIRGICDDYDLDFDAFYACIGLWNSLFLILGGLFNVSLLMKLFKRSTEEVIALFISIAFVGDAVKGTIKSKSNQVANFQYLTWINSQAKRVTSVNTVVRIYYIRVAHVEICFASLSRSPYLNGRIREVVSDCALPISVVIFSFIGSYLFLDIQLPVFSVHDGPIFNFPPFDKLSGMNTLSAVGLGFLLALLIFIDQNIVISLTHVPEHKLLKGTAFHWDLMLTGFINILMSCLGLPWMHAAFPHSSLHARQLAKVEQHVENGHLYTTIVSVKETRLTSLVANILIGLSAFMLPIPLQWIPKPVLYGLFLYIAATSLDGNQMVDRMALLLKEQTSYPPTHYIRRVPQRKVHYFTALQMIQLIILCAFGMYPLPYMKMVFPLLMILLVPIRTSLLPRIIDAKYLDIMDAQHM</sequence>
<feature type="transmembrane region" description="Helical" evidence="9">
    <location>
        <begin position="291"/>
        <end position="319"/>
    </location>
</feature>
<evidence type="ECO:0000259" key="10">
    <source>
        <dbReference type="Pfam" id="PF00955"/>
    </source>
</evidence>
<feature type="transmembrane region" description="Helical" evidence="9">
    <location>
        <begin position="531"/>
        <end position="554"/>
    </location>
</feature>
<feature type="transmembrane region" description="Helical" evidence="9">
    <location>
        <begin position="693"/>
        <end position="713"/>
    </location>
</feature>
<evidence type="ECO:0000256" key="8">
    <source>
        <dbReference type="ARBA" id="ARBA00023136"/>
    </source>
</evidence>
<keyword evidence="4" id="KW-1003">Cell membrane</keyword>
<dbReference type="PANTHER" id="PTHR11453:SF127">
    <property type="entry name" value="SOLUTE CARRIER FAMILY 4 MEMBER 11"/>
    <property type="match status" value="1"/>
</dbReference>
<name>A0A8P4G619_DICLA</name>
<accession>A0A8P4G619</accession>
<keyword evidence="3" id="KW-0813">Transport</keyword>
<dbReference type="Gene3D" id="3.40.930.10">
    <property type="entry name" value="Mannitol-specific EII, Chain A"/>
    <property type="match status" value="1"/>
</dbReference>
<dbReference type="InterPro" id="IPR016152">
    <property type="entry name" value="PTrfase/Anion_transptr"/>
</dbReference>
<feature type="transmembrane region" description="Helical" evidence="9">
    <location>
        <begin position="491"/>
        <end position="510"/>
    </location>
</feature>
<reference evidence="11" key="1">
    <citation type="submission" date="2025-08" db="UniProtKB">
        <authorList>
            <consortium name="Ensembl"/>
        </authorList>
    </citation>
    <scope>IDENTIFICATION</scope>
</reference>
<keyword evidence="5 9" id="KW-0812">Transmembrane</keyword>
<keyword evidence="6 9" id="KW-1133">Transmembrane helix</keyword>
<evidence type="ECO:0000256" key="2">
    <source>
        <dbReference type="ARBA" id="ARBA00010993"/>
    </source>
</evidence>
<evidence type="ECO:0000256" key="7">
    <source>
        <dbReference type="ARBA" id="ARBA00023065"/>
    </source>
</evidence>
<feature type="transmembrane region" description="Helical" evidence="9">
    <location>
        <begin position="665"/>
        <end position="687"/>
    </location>
</feature>
<feature type="transmembrane region" description="Helical" evidence="9">
    <location>
        <begin position="253"/>
        <end position="270"/>
    </location>
</feature>
<evidence type="ECO:0000256" key="4">
    <source>
        <dbReference type="ARBA" id="ARBA00022475"/>
    </source>
</evidence>
<proteinExistence type="inferred from homology"/>
<dbReference type="Gene3D" id="1.10.287.570">
    <property type="entry name" value="Helical hairpin bin"/>
    <property type="match status" value="1"/>
</dbReference>
<protein>
    <recommendedName>
        <fullName evidence="10">Bicarbonate transporter-like transmembrane domain-containing protein</fullName>
    </recommendedName>
</protein>
<evidence type="ECO:0000256" key="1">
    <source>
        <dbReference type="ARBA" id="ARBA00004651"/>
    </source>
</evidence>
<evidence type="ECO:0000313" key="12">
    <source>
        <dbReference type="Proteomes" id="UP000694389"/>
    </source>
</evidence>
<dbReference type="Ensembl" id="ENSDLAT00005069500.1">
    <property type="protein sequence ID" value="ENSDLAP00005072631.1"/>
    <property type="gene ID" value="ENSDLAG00005009531.2"/>
</dbReference>
<dbReference type="GeneTree" id="ENSGT00940000154894"/>
<dbReference type="Pfam" id="PF00955">
    <property type="entry name" value="HCO3_cotransp"/>
    <property type="match status" value="2"/>
</dbReference>
<gene>
    <name evidence="11" type="primary">LOC127374766</name>
</gene>
<comment type="subcellular location">
    <subcellularLocation>
        <location evidence="1">Cell membrane</location>
        <topology evidence="1">Multi-pass membrane protein</topology>
    </subcellularLocation>
</comment>
<feature type="transmembrane region" description="Helical" evidence="9">
    <location>
        <begin position="331"/>
        <end position="352"/>
    </location>
</feature>
<dbReference type="GO" id="GO:0050801">
    <property type="term" value="P:monoatomic ion homeostasis"/>
    <property type="evidence" value="ECO:0007669"/>
    <property type="project" value="TreeGrafter"/>
</dbReference>
<dbReference type="AlphaFoldDB" id="A0A8P4G619"/>
<dbReference type="GO" id="GO:0016323">
    <property type="term" value="C:basolateral plasma membrane"/>
    <property type="evidence" value="ECO:0007669"/>
    <property type="project" value="TreeGrafter"/>
</dbReference>
<dbReference type="InterPro" id="IPR003020">
    <property type="entry name" value="HCO3_transpt_euk"/>
</dbReference>
<dbReference type="PRINTS" id="PR01231">
    <property type="entry name" value="HCO3TRNSPORT"/>
</dbReference>
<evidence type="ECO:0000256" key="5">
    <source>
        <dbReference type="ARBA" id="ARBA00022692"/>
    </source>
</evidence>